<dbReference type="Proteomes" id="UP000183365">
    <property type="component" value="Unassembled WGS sequence"/>
</dbReference>
<accession>A0A1L0CR08</accession>
<keyword evidence="3" id="KW-1185">Reference proteome</keyword>
<protein>
    <recommendedName>
        <fullName evidence="4">Ribosome biogenesis protein NSA1</fullName>
    </recommendedName>
</protein>
<evidence type="ECO:0008006" key="4">
    <source>
        <dbReference type="Google" id="ProtNLM"/>
    </source>
</evidence>
<feature type="region of interest" description="Disordered" evidence="1">
    <location>
        <begin position="463"/>
        <end position="486"/>
    </location>
</feature>
<reference evidence="3" key="1">
    <citation type="submission" date="2016-11" db="EMBL/GenBank/DDBJ databases">
        <authorList>
            <person name="Guldener U."/>
        </authorList>
    </citation>
    <scope>NUCLEOTIDE SEQUENCE [LARGE SCALE GENOMIC DNA]</scope>
</reference>
<proteinExistence type="predicted"/>
<evidence type="ECO:0000256" key="1">
    <source>
        <dbReference type="SAM" id="MobiDB-lite"/>
    </source>
</evidence>
<dbReference type="EMBL" id="FQNF01000106">
    <property type="protein sequence ID" value="SGZ41461.1"/>
    <property type="molecule type" value="Genomic_DNA"/>
</dbReference>
<dbReference type="OrthoDB" id="18388at2759"/>
<dbReference type="VEuPathDB" id="FungiDB:HGUI_03662"/>
<gene>
    <name evidence="2" type="ORF">HGUI_03662</name>
</gene>
<organism evidence="2 3">
    <name type="scientific">Hanseniaspora guilliermondii</name>
    <dbReference type="NCBI Taxonomy" id="56406"/>
    <lineage>
        <taxon>Eukaryota</taxon>
        <taxon>Fungi</taxon>
        <taxon>Dikarya</taxon>
        <taxon>Ascomycota</taxon>
        <taxon>Saccharomycotina</taxon>
        <taxon>Saccharomycetes</taxon>
        <taxon>Saccharomycodales</taxon>
        <taxon>Saccharomycodaceae</taxon>
        <taxon>Hanseniaspora</taxon>
    </lineage>
</organism>
<sequence>MKLLISLDNNKLYNISLNTKTDDSSQDEFSKPLIIKDTVLKDVKNKIIHMEKINNKIALVLGNGSVMFYDYSFKSTNNNPDFIEYNMISLDNLVQTVNINFNDDIIVSSNKVNRKSKQPIQFNTSNISNNDIETDQVLTSSIRIINNLLFIPIRSGLMTFINIDDYTVFNHQLSAPLSFIKIIESDKEKIKLTAGGYENLLKVYEFNLNNKELSTIMSSKPMKFNEHLNLAFPNWPVYSTNIIDQTSKEEYFLEFTKFGHLKYYNFKNSKKPINGLKDVLLSRPFQKNLQPILMNILELDSSNEDSKTFILTDNFKSIWEVNVTISNNEITIKQNGKVSKNISGYVGYVNEKTEPSDIPQIFTIPAKDEDQEDHIEEVKPLDKEETQYLLNKSNFVKNSTLLTYTTSSKLNIMKIENNIKKHIIDWTADSKILSVLVYDYSDVLDKKKYQKYINRLIRKRGVSVEEEENEKMWDQLEANPPKRQKK</sequence>
<dbReference type="AlphaFoldDB" id="A0A1L0CR08"/>
<name>A0A1L0CR08_9ASCO</name>
<evidence type="ECO:0000313" key="3">
    <source>
        <dbReference type="Proteomes" id="UP000183365"/>
    </source>
</evidence>
<evidence type="ECO:0000313" key="2">
    <source>
        <dbReference type="EMBL" id="SGZ41461.1"/>
    </source>
</evidence>